<dbReference type="NCBIfam" id="NF004513">
    <property type="entry name" value="PRK05854.1"/>
    <property type="match status" value="1"/>
</dbReference>
<dbReference type="PANTHER" id="PTHR43157:SF31">
    <property type="entry name" value="PHOSPHATIDYLINOSITOL-GLYCAN BIOSYNTHESIS CLASS F PROTEIN"/>
    <property type="match status" value="1"/>
</dbReference>
<dbReference type="Pfam" id="PF00106">
    <property type="entry name" value="adh_short"/>
    <property type="match status" value="1"/>
</dbReference>
<organism evidence="3 4">
    <name type="scientific">Actinoplanes lobatus</name>
    <dbReference type="NCBI Taxonomy" id="113568"/>
    <lineage>
        <taxon>Bacteria</taxon>
        <taxon>Bacillati</taxon>
        <taxon>Actinomycetota</taxon>
        <taxon>Actinomycetes</taxon>
        <taxon>Micromonosporales</taxon>
        <taxon>Micromonosporaceae</taxon>
        <taxon>Actinoplanes</taxon>
    </lineage>
</organism>
<keyword evidence="1" id="KW-0560">Oxidoreductase</keyword>
<accession>A0A7W7MIZ3</accession>
<dbReference type="EMBL" id="JACHNC010000001">
    <property type="protein sequence ID" value="MBB4751515.1"/>
    <property type="molecule type" value="Genomic_DNA"/>
</dbReference>
<gene>
    <name evidence="2" type="ORF">Alo02nite_40220</name>
    <name evidence="3" type="ORF">BJ964_005676</name>
</gene>
<dbReference type="SUPFAM" id="SSF51735">
    <property type="entry name" value="NAD(P)-binding Rossmann-fold domains"/>
    <property type="match status" value="1"/>
</dbReference>
<evidence type="ECO:0000313" key="2">
    <source>
        <dbReference type="EMBL" id="GIE41124.1"/>
    </source>
</evidence>
<dbReference type="PANTHER" id="PTHR43157">
    <property type="entry name" value="PHOSPHATIDYLINOSITOL-GLYCAN BIOSYNTHESIS CLASS F PROTEIN-RELATED"/>
    <property type="match status" value="1"/>
</dbReference>
<sequence length="309" mass="32436">MTTSVAGVRWTAADIPDQTGRTAVVTGANSGLGYETCRALARHGARVVMAVRDKDKGRAAQDRLRAEAPPGEVVLERLDLGDLGSVRAFAATLLDAGTPVDVLVNNAGIGMPRRSLTAQGFESQFGVNHLGHFALTGLLLPLLRRRAGARVVTVSSDAYRGGSIHFDDLTGERSYRPATFYRQSKLANVLFGLELDRRLRAAAVPVASLLAHPGFASTNMPASGSGGLVGMALRIANALAQPAERGAWSQLCAATAPGVEGGQFFGPGGLAGTRGHPVLIRPVAKATDAQTAERLWQVSTNLTGILYEF</sequence>
<dbReference type="InterPro" id="IPR036291">
    <property type="entry name" value="NAD(P)-bd_dom_sf"/>
</dbReference>
<evidence type="ECO:0000313" key="3">
    <source>
        <dbReference type="EMBL" id="MBB4751515.1"/>
    </source>
</evidence>
<dbReference type="GO" id="GO:0016491">
    <property type="term" value="F:oxidoreductase activity"/>
    <property type="evidence" value="ECO:0007669"/>
    <property type="project" value="UniProtKB-KW"/>
</dbReference>
<dbReference type="Proteomes" id="UP000590511">
    <property type="component" value="Unassembled WGS sequence"/>
</dbReference>
<protein>
    <submittedName>
        <fullName evidence="3">NAD(P)-dependent dehydrogenase (Short-subunit alcohol dehydrogenase family)</fullName>
    </submittedName>
    <submittedName>
        <fullName evidence="2">Short-chain dehydrogenase</fullName>
    </submittedName>
</protein>
<keyword evidence="5" id="KW-1185">Reference proteome</keyword>
<comment type="caution">
    <text evidence="3">The sequence shown here is derived from an EMBL/GenBank/DDBJ whole genome shotgun (WGS) entry which is preliminary data.</text>
</comment>
<name>A0A7W7MIZ3_9ACTN</name>
<dbReference type="NCBIfam" id="NF004846">
    <property type="entry name" value="PRK06197.1"/>
    <property type="match status" value="1"/>
</dbReference>
<dbReference type="Gene3D" id="3.40.50.720">
    <property type="entry name" value="NAD(P)-binding Rossmann-like Domain"/>
    <property type="match status" value="1"/>
</dbReference>
<proteinExistence type="predicted"/>
<dbReference type="AlphaFoldDB" id="A0A7W7MIZ3"/>
<dbReference type="InterPro" id="IPR002347">
    <property type="entry name" value="SDR_fam"/>
</dbReference>
<evidence type="ECO:0000313" key="4">
    <source>
        <dbReference type="Proteomes" id="UP000590511"/>
    </source>
</evidence>
<dbReference type="CDD" id="cd05327">
    <property type="entry name" value="retinol-DH_like_SDR_c_like"/>
    <property type="match status" value="1"/>
</dbReference>
<dbReference type="Proteomes" id="UP000631312">
    <property type="component" value="Unassembled WGS sequence"/>
</dbReference>
<dbReference type="PRINTS" id="PR00081">
    <property type="entry name" value="GDHRDH"/>
</dbReference>
<evidence type="ECO:0000313" key="5">
    <source>
        <dbReference type="Proteomes" id="UP000631312"/>
    </source>
</evidence>
<evidence type="ECO:0000256" key="1">
    <source>
        <dbReference type="ARBA" id="ARBA00023002"/>
    </source>
</evidence>
<reference evidence="3 4" key="1">
    <citation type="submission" date="2020-08" db="EMBL/GenBank/DDBJ databases">
        <title>Sequencing the genomes of 1000 actinobacteria strains.</title>
        <authorList>
            <person name="Klenk H.-P."/>
        </authorList>
    </citation>
    <scope>NUCLEOTIDE SEQUENCE [LARGE SCALE GENOMIC DNA]</scope>
    <source>
        <strain evidence="3 4">DSM 43150</strain>
    </source>
</reference>
<dbReference type="RefSeq" id="WP_188123538.1">
    <property type="nucleotide sequence ID" value="NZ_BOMP01000060.1"/>
</dbReference>
<reference evidence="2 5" key="2">
    <citation type="submission" date="2021-01" db="EMBL/GenBank/DDBJ databases">
        <title>Whole genome shotgun sequence of Actinoplanes lobatus NBRC 12513.</title>
        <authorList>
            <person name="Komaki H."/>
            <person name="Tamura T."/>
        </authorList>
    </citation>
    <scope>NUCLEOTIDE SEQUENCE [LARGE SCALE GENOMIC DNA]</scope>
    <source>
        <strain evidence="2 5">NBRC 12513</strain>
    </source>
</reference>
<dbReference type="EMBL" id="BOMP01000060">
    <property type="protein sequence ID" value="GIE41124.1"/>
    <property type="molecule type" value="Genomic_DNA"/>
</dbReference>